<evidence type="ECO:0000313" key="1">
    <source>
        <dbReference type="EMBL" id="BBM14672.1"/>
    </source>
</evidence>
<dbReference type="AlphaFoldDB" id="A0AAI8R9C1"/>
<evidence type="ECO:0000313" key="2">
    <source>
        <dbReference type="Proteomes" id="UP000509460"/>
    </source>
</evidence>
<sequence length="54" mass="5858">MNVTEIKQLFSVEEVNQHLSNGWVFISAHTHVSQGTYIAPGSMPAASVFIVGKV</sequence>
<protein>
    <submittedName>
        <fullName evidence="1">Uncharacterized protein</fullName>
    </submittedName>
</protein>
<proteinExistence type="predicted"/>
<gene>
    <name evidence="1" type="ORF">EM151A_1467</name>
</gene>
<accession>A0AAI8R9C1</accession>
<dbReference type="RefSeq" id="WP_157072142.1">
    <property type="nucleotide sequence ID" value="NZ_AP019810.1"/>
</dbReference>
<dbReference type="Proteomes" id="UP000509460">
    <property type="component" value="Chromosome"/>
</dbReference>
<reference evidence="1 2" key="1">
    <citation type="submission" date="2019-07" db="EMBL/GenBank/DDBJ databases">
        <title>antibiotic susceptibility of plant-derived lactic acid bacteria.</title>
        <authorList>
            <person name="Sugiyama M."/>
            <person name="Noda M."/>
        </authorList>
    </citation>
    <scope>NUCLEOTIDE SEQUENCE [LARGE SCALE GENOMIC DNA]</scope>
    <source>
        <strain evidence="1 2">15-1A</strain>
    </source>
</reference>
<dbReference type="EMBL" id="AP019810">
    <property type="protein sequence ID" value="BBM14672.1"/>
    <property type="molecule type" value="Genomic_DNA"/>
</dbReference>
<organism evidence="1 2">
    <name type="scientific">Enterococcus mundtii</name>
    <dbReference type="NCBI Taxonomy" id="53346"/>
    <lineage>
        <taxon>Bacteria</taxon>
        <taxon>Bacillati</taxon>
        <taxon>Bacillota</taxon>
        <taxon>Bacilli</taxon>
        <taxon>Lactobacillales</taxon>
        <taxon>Enterococcaceae</taxon>
        <taxon>Enterococcus</taxon>
    </lineage>
</organism>
<name>A0AAI8R9C1_ENTMU</name>